<dbReference type="InterPro" id="IPR036908">
    <property type="entry name" value="RlpA-like_sf"/>
</dbReference>
<dbReference type="EMBL" id="QXGF01000818">
    <property type="protein sequence ID" value="KAE8935311.1"/>
    <property type="molecule type" value="Genomic_DNA"/>
</dbReference>
<evidence type="ECO:0000256" key="2">
    <source>
        <dbReference type="SAM" id="Phobius"/>
    </source>
</evidence>
<dbReference type="Gene3D" id="2.40.40.10">
    <property type="entry name" value="RlpA-like domain"/>
    <property type="match status" value="1"/>
</dbReference>
<evidence type="ECO:0000313" key="9">
    <source>
        <dbReference type="EMBL" id="KAE9205339.1"/>
    </source>
</evidence>
<dbReference type="Proteomes" id="UP000488956">
    <property type="component" value="Unassembled WGS sequence"/>
</dbReference>
<dbReference type="Gene3D" id="2.60.40.760">
    <property type="entry name" value="Expansin, cellulose-binding-like domain"/>
    <property type="match status" value="1"/>
</dbReference>
<evidence type="ECO:0000313" key="10">
    <source>
        <dbReference type="EMBL" id="KAE9223641.1"/>
    </source>
</evidence>
<feature type="transmembrane region" description="Helical" evidence="2">
    <location>
        <begin position="283"/>
        <end position="304"/>
    </location>
</feature>
<evidence type="ECO:0000313" key="8">
    <source>
        <dbReference type="EMBL" id="KAE9142294.1"/>
    </source>
</evidence>
<evidence type="ECO:0000313" key="17">
    <source>
        <dbReference type="Proteomes" id="UP000440732"/>
    </source>
</evidence>
<accession>A0A6A3XXI0</accession>
<evidence type="ECO:0000313" key="11">
    <source>
        <dbReference type="EMBL" id="KAE9225397.1"/>
    </source>
</evidence>
<dbReference type="AlphaFoldDB" id="A0A6A3XXI0"/>
<dbReference type="PANTHER" id="PTHR31836">
    <property type="match status" value="1"/>
</dbReference>
<dbReference type="Proteomes" id="UP000437068">
    <property type="component" value="Unassembled WGS sequence"/>
</dbReference>
<protein>
    <recommendedName>
        <fullName evidence="3">Expansin-like EG45 domain-containing protein</fullName>
    </recommendedName>
</protein>
<dbReference type="InterPro" id="IPR007112">
    <property type="entry name" value="Expansin/allergen_DPBB_dom"/>
</dbReference>
<evidence type="ECO:0000256" key="1">
    <source>
        <dbReference type="ARBA" id="ARBA00022729"/>
    </source>
</evidence>
<dbReference type="EMBL" id="QXGC01000668">
    <property type="protein sequence ID" value="KAE9225397.1"/>
    <property type="molecule type" value="Genomic_DNA"/>
</dbReference>
<dbReference type="Proteomes" id="UP000440367">
    <property type="component" value="Unassembled WGS sequence"/>
</dbReference>
<dbReference type="EMBL" id="QXGD01000815">
    <property type="protein sequence ID" value="KAE9223641.1"/>
    <property type="molecule type" value="Genomic_DNA"/>
</dbReference>
<dbReference type="EMBL" id="QXGE01000665">
    <property type="protein sequence ID" value="KAE9306378.1"/>
    <property type="molecule type" value="Genomic_DNA"/>
</dbReference>
<evidence type="ECO:0000313" key="12">
    <source>
        <dbReference type="EMBL" id="KAE9306378.1"/>
    </source>
</evidence>
<proteinExistence type="predicted"/>
<keyword evidence="2" id="KW-1133">Transmembrane helix</keyword>
<organism evidence="9 14">
    <name type="scientific">Phytophthora fragariae</name>
    <dbReference type="NCBI Taxonomy" id="53985"/>
    <lineage>
        <taxon>Eukaryota</taxon>
        <taxon>Sar</taxon>
        <taxon>Stramenopiles</taxon>
        <taxon>Oomycota</taxon>
        <taxon>Peronosporomycetes</taxon>
        <taxon>Peronosporales</taxon>
        <taxon>Peronosporaceae</taxon>
        <taxon>Phytophthora</taxon>
    </lineage>
</organism>
<dbReference type="Proteomes" id="UP000476176">
    <property type="component" value="Unassembled WGS sequence"/>
</dbReference>
<evidence type="ECO:0000313" key="16">
    <source>
        <dbReference type="Proteomes" id="UP000440367"/>
    </source>
</evidence>
<evidence type="ECO:0000313" key="21">
    <source>
        <dbReference type="Proteomes" id="UP000488956"/>
    </source>
</evidence>
<dbReference type="EMBL" id="QXFW01000659">
    <property type="protein sequence ID" value="KAE9006102.1"/>
    <property type="molecule type" value="Genomic_DNA"/>
</dbReference>
<keyword evidence="14" id="KW-1185">Reference proteome</keyword>
<dbReference type="InterPro" id="IPR036749">
    <property type="entry name" value="Expansin_CBD_sf"/>
</dbReference>
<dbReference type="EMBL" id="QXGA01000715">
    <property type="protein sequence ID" value="KAE9142294.1"/>
    <property type="molecule type" value="Genomic_DNA"/>
</dbReference>
<dbReference type="Proteomes" id="UP000460718">
    <property type="component" value="Unassembled WGS sequence"/>
</dbReference>
<gene>
    <name evidence="12" type="ORF">PF001_g12155</name>
    <name evidence="10" type="ORF">PF002_g14916</name>
    <name evidence="11" type="ORF">PF004_g11960</name>
    <name evidence="9" type="ORF">PF005_g13435</name>
    <name evidence="8" type="ORF">PF006_g12594</name>
    <name evidence="7" type="ORF">PF007_g13820</name>
    <name evidence="4" type="ORF">PF009_g14744</name>
    <name evidence="6" type="ORF">PF010_g13151</name>
    <name evidence="5" type="ORF">PF011_g11753</name>
</gene>
<keyword evidence="2" id="KW-0812">Transmembrane</keyword>
<evidence type="ECO:0000313" key="5">
    <source>
        <dbReference type="EMBL" id="KAE9006102.1"/>
    </source>
</evidence>
<evidence type="ECO:0000313" key="14">
    <source>
        <dbReference type="Proteomes" id="UP000433483"/>
    </source>
</evidence>
<keyword evidence="2" id="KW-0472">Membrane</keyword>
<evidence type="ECO:0000313" key="18">
    <source>
        <dbReference type="Proteomes" id="UP000441208"/>
    </source>
</evidence>
<dbReference type="EMBL" id="QXFX01000761">
    <property type="protein sequence ID" value="KAE9105098.1"/>
    <property type="molecule type" value="Genomic_DNA"/>
</dbReference>
<evidence type="ECO:0000313" key="19">
    <source>
        <dbReference type="Proteomes" id="UP000460718"/>
    </source>
</evidence>
<dbReference type="PANTHER" id="PTHR31836:SF21">
    <property type="entry name" value="EXPANSIN-LIKE PROTEIN 7"/>
    <property type="match status" value="1"/>
</dbReference>
<dbReference type="EMBL" id="QXGB01000745">
    <property type="protein sequence ID" value="KAE9205339.1"/>
    <property type="molecule type" value="Genomic_DNA"/>
</dbReference>
<sequence>MALAGADTYYTGNGAAYTLGQVSGGSCKFMYDANIGENYAALNGAQWGSALSCGRCVEVSCADSRCKDSTSTVTLHLVDNTPEGKEGDLDLSPAAFKKLTGSDPSQYRIKWKFVDCPATGNVQYCADSLSNSSSLAVQPANFANAVASMKIANQNAAIVDSGAFYFQLKGANVDMSAVDIELTSVSGKVVKDKVALTAGKCSEGASTVAKRVLTEEQTENFNDLKTGSSKNYKAGKVTAADESSKTGVSILQSNDAAVDKTQMEANTQSEENSSSSSGTSPGIVTLVVLAAVGCVALAVVAFSAKKKKMKEKSIDDLARPFGTFSSPVRINSTIAKI</sequence>
<dbReference type="CDD" id="cd22271">
    <property type="entry name" value="DPBB_EXP_N-like"/>
    <property type="match status" value="1"/>
</dbReference>
<evidence type="ECO:0000313" key="6">
    <source>
        <dbReference type="EMBL" id="KAE9105098.1"/>
    </source>
</evidence>
<evidence type="ECO:0000313" key="15">
    <source>
        <dbReference type="Proteomes" id="UP000437068"/>
    </source>
</evidence>
<feature type="domain" description="Expansin-like EG45" evidence="3">
    <location>
        <begin position="24"/>
        <end position="121"/>
    </location>
</feature>
<dbReference type="OrthoDB" id="406505at2759"/>
<dbReference type="EMBL" id="QXFZ01000777">
    <property type="protein sequence ID" value="KAE9105119.1"/>
    <property type="molecule type" value="Genomic_DNA"/>
</dbReference>
<reference evidence="13 14" key="1">
    <citation type="submission" date="2018-08" db="EMBL/GenBank/DDBJ databases">
        <title>Genomic investigation of the strawberry pathogen Phytophthora fragariae indicates pathogenicity is determined by transcriptional variation in three key races.</title>
        <authorList>
            <person name="Adams T.M."/>
            <person name="Armitage A.D."/>
            <person name="Sobczyk M.K."/>
            <person name="Bates H.J."/>
            <person name="Dunwell J.M."/>
            <person name="Nellist C.F."/>
            <person name="Harrison R.J."/>
        </authorList>
    </citation>
    <scope>NUCLEOTIDE SEQUENCE [LARGE SCALE GENOMIC DNA]</scope>
    <source>
        <strain evidence="12 15">A4</strain>
        <strain evidence="10 16">BC-1</strain>
        <strain evidence="11 20">BC-23</strain>
        <strain evidence="9 14">NOV-27</strain>
        <strain evidence="8 17">NOV-5</strain>
        <strain evidence="7 18">NOV-71</strain>
        <strain evidence="4 13">NOV-9</strain>
        <strain evidence="6 21">ONT-3</strain>
        <strain evidence="5 19">SCRP245</strain>
    </source>
</reference>
<keyword evidence="1" id="KW-0732">Signal</keyword>
<dbReference type="Proteomes" id="UP000440732">
    <property type="component" value="Unassembled WGS sequence"/>
</dbReference>
<evidence type="ECO:0000259" key="3">
    <source>
        <dbReference type="PROSITE" id="PS50842"/>
    </source>
</evidence>
<evidence type="ECO:0000313" key="20">
    <source>
        <dbReference type="Proteomes" id="UP000476176"/>
    </source>
</evidence>
<dbReference type="PROSITE" id="PS50842">
    <property type="entry name" value="EXPANSIN_EG45"/>
    <property type="match status" value="1"/>
</dbReference>
<name>A0A6A3XXI0_9STRA</name>
<dbReference type="InterPro" id="IPR051477">
    <property type="entry name" value="Expansin_CellWall"/>
</dbReference>
<evidence type="ECO:0000313" key="4">
    <source>
        <dbReference type="EMBL" id="KAE8935311.1"/>
    </source>
</evidence>
<dbReference type="Proteomes" id="UP000429523">
    <property type="component" value="Unassembled WGS sequence"/>
</dbReference>
<dbReference type="Proteomes" id="UP000441208">
    <property type="component" value="Unassembled WGS sequence"/>
</dbReference>
<evidence type="ECO:0000313" key="7">
    <source>
        <dbReference type="EMBL" id="KAE9105119.1"/>
    </source>
</evidence>
<dbReference type="Proteomes" id="UP000433483">
    <property type="component" value="Unassembled WGS sequence"/>
</dbReference>
<dbReference type="SUPFAM" id="SSF50685">
    <property type="entry name" value="Barwin-like endoglucanases"/>
    <property type="match status" value="1"/>
</dbReference>
<evidence type="ECO:0000313" key="13">
    <source>
        <dbReference type="Proteomes" id="UP000429523"/>
    </source>
</evidence>
<comment type="caution">
    <text evidence="9">The sequence shown here is derived from an EMBL/GenBank/DDBJ whole genome shotgun (WGS) entry which is preliminary data.</text>
</comment>